<gene>
    <name evidence="5" type="ORF">SAMN05444170_1805</name>
</gene>
<feature type="domain" description="Carboxylesterase type B" evidence="4">
    <location>
        <begin position="473"/>
        <end position="609"/>
    </location>
</feature>
<proteinExistence type="inferred from homology"/>
<dbReference type="InterPro" id="IPR019826">
    <property type="entry name" value="Carboxylesterase_B_AS"/>
</dbReference>
<evidence type="ECO:0000256" key="3">
    <source>
        <dbReference type="RuleBase" id="RU361235"/>
    </source>
</evidence>
<name>A0A1M7TIZ9_9BRAD</name>
<dbReference type="GO" id="GO:0016787">
    <property type="term" value="F:hydrolase activity"/>
    <property type="evidence" value="ECO:0007669"/>
    <property type="project" value="UniProtKB-KW"/>
</dbReference>
<dbReference type="Gene3D" id="3.40.50.1820">
    <property type="entry name" value="alpha/beta hydrolase"/>
    <property type="match status" value="2"/>
</dbReference>
<dbReference type="PANTHER" id="PTHR11559">
    <property type="entry name" value="CARBOXYLESTERASE"/>
    <property type="match status" value="1"/>
</dbReference>
<comment type="similarity">
    <text evidence="1 3">Belongs to the type-B carboxylesterase/lipase family.</text>
</comment>
<dbReference type="InterPro" id="IPR050309">
    <property type="entry name" value="Type-B_Carboxylest/Lipase"/>
</dbReference>
<dbReference type="RefSeq" id="WP_083587516.1">
    <property type="nucleotide sequence ID" value="NZ_LT670849.1"/>
</dbReference>
<dbReference type="SUPFAM" id="SSF53474">
    <property type="entry name" value="alpha/beta-Hydrolases"/>
    <property type="match status" value="1"/>
</dbReference>
<dbReference type="EMBL" id="LT670849">
    <property type="protein sequence ID" value="SHN70666.1"/>
    <property type="molecule type" value="Genomic_DNA"/>
</dbReference>
<dbReference type="Pfam" id="PF00135">
    <property type="entry name" value="COesterase"/>
    <property type="match status" value="2"/>
</dbReference>
<feature type="domain" description="Carboxylesterase type B" evidence="4">
    <location>
        <begin position="41"/>
        <end position="356"/>
    </location>
</feature>
<keyword evidence="3" id="KW-0732">Signal</keyword>
<dbReference type="InterPro" id="IPR002018">
    <property type="entry name" value="CarbesteraseB"/>
</dbReference>
<evidence type="ECO:0000256" key="1">
    <source>
        <dbReference type="ARBA" id="ARBA00005964"/>
    </source>
</evidence>
<evidence type="ECO:0000256" key="2">
    <source>
        <dbReference type="ARBA" id="ARBA00022801"/>
    </source>
</evidence>
<dbReference type="InterPro" id="IPR029058">
    <property type="entry name" value="AB_hydrolase_fold"/>
</dbReference>
<reference evidence="6" key="1">
    <citation type="submission" date="2016-11" db="EMBL/GenBank/DDBJ databases">
        <authorList>
            <person name="Varghese N."/>
            <person name="Submissions S."/>
        </authorList>
    </citation>
    <scope>NUCLEOTIDE SEQUENCE [LARGE SCALE GENOMIC DNA]</scope>
    <source>
        <strain evidence="6">GAS401</strain>
    </source>
</reference>
<evidence type="ECO:0000313" key="5">
    <source>
        <dbReference type="EMBL" id="SHN70666.1"/>
    </source>
</evidence>
<dbReference type="PROSITE" id="PS00941">
    <property type="entry name" value="CARBOXYLESTERASE_B_2"/>
    <property type="match status" value="1"/>
</dbReference>
<sequence>MREQSRHFRLGVIGAMSVAWVLASTAASKAVTLTAPIVTTTGTYQGLMNFQELPGDPATGVNAFLGIRYGQAPLGTLRWQPPQAPNPGQGSMVAAIPGHSCTQGRATDSEDCLFLNVYTPSNANKHSRLPVFVWIHGGALVSGAGSDYDPSVMVADNDIIVVTINYRLGSLGFLAASVLAAAQPNAFQNVGDAGNYGLMDQQFALAWVQHNIAAFGGDADAVTIGGESAGGLSVSSQLASTNTVRSLTGRPLFRGAIIESGAYMYHDLPSLATYQTLSNSFAQKDCGGTATLACLQGLTAAQVFANEGVFGGFGIAPNFGTKILPRDLHTAFSTGQFNQVPVLQGTNANEGRLFEPGFFPAALVFPGVSTANIVAAGGPASFGLQVPNGLCATPPVTGQPAHCTYAQEIGFFMQTLVTATPSNNGPTAPFTQAVVAASIAAAGEYPIANFHNSVPQTTGTIPGLSNNFLGGDVDEALSQIFTDFVFACNGLDSNSDLSKHVPVFAYEFNDPNAPSTPGVPGPGTNRSGFTTASQHAAELQYLFNFGSNFTSAQAALATDMKTYWANFVKTGDPNSRGNEIFVSFKPTRDQLPHWTHFNEGNQKIQSLTPPGLLTPRGPHPFDTFTSEHFCATWQPLLTFNNGNEPQQP</sequence>
<dbReference type="OrthoDB" id="9775851at2"/>
<keyword evidence="6" id="KW-1185">Reference proteome</keyword>
<evidence type="ECO:0000313" key="6">
    <source>
        <dbReference type="Proteomes" id="UP000184096"/>
    </source>
</evidence>
<evidence type="ECO:0000259" key="4">
    <source>
        <dbReference type="Pfam" id="PF00135"/>
    </source>
</evidence>
<accession>A0A1M7TIZ9</accession>
<dbReference type="InterPro" id="IPR019819">
    <property type="entry name" value="Carboxylesterase_B_CS"/>
</dbReference>
<dbReference type="PROSITE" id="PS00122">
    <property type="entry name" value="CARBOXYLESTERASE_B_1"/>
    <property type="match status" value="1"/>
</dbReference>
<protein>
    <recommendedName>
        <fullName evidence="3">Carboxylic ester hydrolase</fullName>
        <ecNumber evidence="3">3.1.1.-</ecNumber>
    </recommendedName>
</protein>
<dbReference type="EC" id="3.1.1.-" evidence="3"/>
<keyword evidence="2 3" id="KW-0378">Hydrolase</keyword>
<feature type="chain" id="PRO_5011827633" description="Carboxylic ester hydrolase" evidence="3">
    <location>
        <begin position="30"/>
        <end position="648"/>
    </location>
</feature>
<dbReference type="AlphaFoldDB" id="A0A1M7TIZ9"/>
<feature type="signal peptide" evidence="3">
    <location>
        <begin position="1"/>
        <end position="29"/>
    </location>
</feature>
<dbReference type="Proteomes" id="UP000184096">
    <property type="component" value="Chromosome I"/>
</dbReference>
<organism evidence="5 6">
    <name type="scientific">Bradyrhizobium erythrophlei</name>
    <dbReference type="NCBI Taxonomy" id="1437360"/>
    <lineage>
        <taxon>Bacteria</taxon>
        <taxon>Pseudomonadati</taxon>
        <taxon>Pseudomonadota</taxon>
        <taxon>Alphaproteobacteria</taxon>
        <taxon>Hyphomicrobiales</taxon>
        <taxon>Nitrobacteraceae</taxon>
        <taxon>Bradyrhizobium</taxon>
    </lineage>
</organism>